<dbReference type="InterPro" id="IPR053868">
    <property type="entry name" value="Pel9A-like_beta_helix"/>
</dbReference>
<dbReference type="InterPro" id="IPR012334">
    <property type="entry name" value="Pectin_lyas_fold"/>
</dbReference>
<comment type="cofactor">
    <cofactor evidence="1">
        <name>Ca(2+)</name>
        <dbReference type="ChEBI" id="CHEBI:29108"/>
    </cofactor>
</comment>
<feature type="signal peptide" evidence="10">
    <location>
        <begin position="1"/>
        <end position="28"/>
    </location>
</feature>
<comment type="similarity">
    <text evidence="8">Belongs to the polysaccharide lyase 9 family.</text>
</comment>
<dbReference type="PANTHER" id="PTHR40088">
    <property type="entry name" value="PECTATE LYASE (EUROFUNG)"/>
    <property type="match status" value="1"/>
</dbReference>
<accession>A0ABP5V7I1</accession>
<feature type="domain" description="Pel9A-like right handed beta-helix region" evidence="11">
    <location>
        <begin position="154"/>
        <end position="297"/>
    </location>
</feature>
<organism evidence="12 13">
    <name type="scientific">Streptomyces glaucosporus</name>
    <dbReference type="NCBI Taxonomy" id="284044"/>
    <lineage>
        <taxon>Bacteria</taxon>
        <taxon>Bacillati</taxon>
        <taxon>Actinomycetota</taxon>
        <taxon>Actinomycetes</taxon>
        <taxon>Kitasatosporales</taxon>
        <taxon>Streptomycetaceae</taxon>
        <taxon>Streptomyces</taxon>
    </lineage>
</organism>
<comment type="caution">
    <text evidence="12">The sequence shown here is derived from an EMBL/GenBank/DDBJ whole genome shotgun (WGS) entry which is preliminary data.</text>
</comment>
<dbReference type="Proteomes" id="UP001500058">
    <property type="component" value="Unassembled WGS sequence"/>
</dbReference>
<keyword evidence="13" id="KW-1185">Reference proteome</keyword>
<evidence type="ECO:0000256" key="5">
    <source>
        <dbReference type="ARBA" id="ARBA00022729"/>
    </source>
</evidence>
<protein>
    <submittedName>
        <fullName evidence="12">Right-handed parallel beta-helix repeat-containing protein</fullName>
    </submittedName>
</protein>
<keyword evidence="4" id="KW-0479">Metal-binding</keyword>
<sequence>MRLLRAATVLLGMTAAAAALPPAPTAHAATVIVVAVNGDDAGAGTAADPLATVQEAVDRAAPGDTITVRGGTYVLKDNITIGKSGTASAPITLTSHNGERVIIDGERLPASHTPVGGGVPRAERGAIHLEKASHWRISGLEIVRGPYGVYADSCSDNVFDRLVTRDNYETGFQLQGASSRNTIRNLDSYGNRDPRKNGESADGLGIKEGSGTGNRVVGARLWNNVDDGFDAWEFTSPIRLENTVAHGNGFNRWNFPDFAGDGNGFKMGGGGDEDPPAAHTLHNSASFGNAADGVTDNGNPGALKITRTTAFRNGATGFDIRTADATVTGNLSVEDRTAASLGGAVSASGNSWQLGGTWNAASVRSTDPSVITGPRASDGSIRPSGFLVPANGAAVGARF</sequence>
<keyword evidence="7" id="KW-0456">Lyase</keyword>
<reference evidence="13" key="1">
    <citation type="journal article" date="2019" name="Int. J. Syst. Evol. Microbiol.">
        <title>The Global Catalogue of Microorganisms (GCM) 10K type strain sequencing project: providing services to taxonomists for standard genome sequencing and annotation.</title>
        <authorList>
            <consortium name="The Broad Institute Genomics Platform"/>
            <consortium name="The Broad Institute Genome Sequencing Center for Infectious Disease"/>
            <person name="Wu L."/>
            <person name="Ma J."/>
        </authorList>
    </citation>
    <scope>NUCLEOTIDE SEQUENCE [LARGE SCALE GENOMIC DNA]</scope>
    <source>
        <strain evidence="13">JCM 6921</strain>
    </source>
</reference>
<evidence type="ECO:0000256" key="2">
    <source>
        <dbReference type="ARBA" id="ARBA00004613"/>
    </source>
</evidence>
<keyword evidence="5 10" id="KW-0732">Signal</keyword>
<dbReference type="Pfam" id="PF22842">
    <property type="entry name" value="Pel9A-like_beta_helix"/>
    <property type="match status" value="1"/>
</dbReference>
<feature type="chain" id="PRO_5045989028" evidence="10">
    <location>
        <begin position="29"/>
        <end position="399"/>
    </location>
</feature>
<evidence type="ECO:0000256" key="9">
    <source>
        <dbReference type="SAM" id="MobiDB-lite"/>
    </source>
</evidence>
<proteinExistence type="inferred from homology"/>
<evidence type="ECO:0000256" key="4">
    <source>
        <dbReference type="ARBA" id="ARBA00022723"/>
    </source>
</evidence>
<evidence type="ECO:0000256" key="8">
    <source>
        <dbReference type="ARBA" id="ARBA00038263"/>
    </source>
</evidence>
<evidence type="ECO:0000256" key="6">
    <source>
        <dbReference type="ARBA" id="ARBA00022837"/>
    </source>
</evidence>
<evidence type="ECO:0000256" key="10">
    <source>
        <dbReference type="SAM" id="SignalP"/>
    </source>
</evidence>
<evidence type="ECO:0000313" key="13">
    <source>
        <dbReference type="Proteomes" id="UP001500058"/>
    </source>
</evidence>
<dbReference type="InterPro" id="IPR052052">
    <property type="entry name" value="Polysaccharide_Lyase_9"/>
</dbReference>
<dbReference type="SUPFAM" id="SSF51126">
    <property type="entry name" value="Pectin lyase-like"/>
    <property type="match status" value="1"/>
</dbReference>
<gene>
    <name evidence="12" type="ORF">GCM10010420_21630</name>
</gene>
<evidence type="ECO:0000256" key="1">
    <source>
        <dbReference type="ARBA" id="ARBA00001913"/>
    </source>
</evidence>
<dbReference type="InterPro" id="IPR011050">
    <property type="entry name" value="Pectin_lyase_fold/virulence"/>
</dbReference>
<keyword evidence="6" id="KW-0106">Calcium</keyword>
<evidence type="ECO:0000256" key="7">
    <source>
        <dbReference type="ARBA" id="ARBA00023239"/>
    </source>
</evidence>
<dbReference type="SMART" id="SM00710">
    <property type="entry name" value="PbH1"/>
    <property type="match status" value="6"/>
</dbReference>
<dbReference type="PANTHER" id="PTHR40088:SF1">
    <property type="entry name" value="PECTATE LYASE PEL9"/>
    <property type="match status" value="1"/>
</dbReference>
<comment type="subcellular location">
    <subcellularLocation>
        <location evidence="2">Secreted</location>
    </subcellularLocation>
</comment>
<name>A0ABP5V7I1_9ACTN</name>
<dbReference type="Gene3D" id="2.160.20.10">
    <property type="entry name" value="Single-stranded right-handed beta-helix, Pectin lyase-like"/>
    <property type="match status" value="1"/>
</dbReference>
<feature type="region of interest" description="Disordered" evidence="9">
    <location>
        <begin position="183"/>
        <end position="207"/>
    </location>
</feature>
<keyword evidence="3" id="KW-0964">Secreted</keyword>
<feature type="compositionally biased region" description="Basic and acidic residues" evidence="9">
    <location>
        <begin position="190"/>
        <end position="199"/>
    </location>
</feature>
<evidence type="ECO:0000256" key="3">
    <source>
        <dbReference type="ARBA" id="ARBA00022525"/>
    </source>
</evidence>
<dbReference type="EMBL" id="BAAATJ010000007">
    <property type="protein sequence ID" value="GAA2395763.1"/>
    <property type="molecule type" value="Genomic_DNA"/>
</dbReference>
<dbReference type="InterPro" id="IPR006626">
    <property type="entry name" value="PbH1"/>
</dbReference>
<evidence type="ECO:0000259" key="11">
    <source>
        <dbReference type="Pfam" id="PF22842"/>
    </source>
</evidence>
<evidence type="ECO:0000313" key="12">
    <source>
        <dbReference type="EMBL" id="GAA2395763.1"/>
    </source>
</evidence>
<dbReference type="RefSeq" id="WP_425576294.1">
    <property type="nucleotide sequence ID" value="NZ_BAAATJ010000007.1"/>
</dbReference>